<accession>A0A9P7R9K9</accession>
<keyword evidence="3" id="KW-1185">Reference proteome</keyword>
<organism evidence="2 3">
    <name type="scientific">Colletotrichum scovillei</name>
    <dbReference type="NCBI Taxonomy" id="1209932"/>
    <lineage>
        <taxon>Eukaryota</taxon>
        <taxon>Fungi</taxon>
        <taxon>Dikarya</taxon>
        <taxon>Ascomycota</taxon>
        <taxon>Pezizomycotina</taxon>
        <taxon>Sordariomycetes</taxon>
        <taxon>Hypocreomycetidae</taxon>
        <taxon>Glomerellales</taxon>
        <taxon>Glomerellaceae</taxon>
        <taxon>Colletotrichum</taxon>
        <taxon>Colletotrichum acutatum species complex</taxon>
    </lineage>
</organism>
<name>A0A9P7R9K9_9PEZI</name>
<reference evidence="2" key="1">
    <citation type="submission" date="2021-05" db="EMBL/GenBank/DDBJ databases">
        <title>Comparative genomics of three Colletotrichum scovillei strains and genetic complementation revealed genes involved fungal growth and virulence on chili pepper.</title>
        <authorList>
            <person name="Hsieh D.-K."/>
            <person name="Chuang S.-C."/>
            <person name="Chen C.-Y."/>
            <person name="Chao Y.-T."/>
            <person name="Lu M.-Y.J."/>
            <person name="Lee M.-H."/>
            <person name="Shih M.-C."/>
        </authorList>
    </citation>
    <scope>NUCLEOTIDE SEQUENCE</scope>
    <source>
        <strain evidence="2">Coll-153</strain>
    </source>
</reference>
<evidence type="ECO:0000256" key="1">
    <source>
        <dbReference type="SAM" id="MobiDB-lite"/>
    </source>
</evidence>
<dbReference type="AlphaFoldDB" id="A0A9P7R9K9"/>
<feature type="region of interest" description="Disordered" evidence="1">
    <location>
        <begin position="33"/>
        <end position="68"/>
    </location>
</feature>
<feature type="compositionally biased region" description="Basic and acidic residues" evidence="1">
    <location>
        <begin position="36"/>
        <end position="45"/>
    </location>
</feature>
<sequence>MATDTPGKPDATPMMNGIGMTTAHLQVLRRLFPPPRRTEERERGSKANKAVPSQARNERRCLRNLYQR</sequence>
<dbReference type="EMBL" id="JAESDN010000004">
    <property type="protein sequence ID" value="KAG7050969.1"/>
    <property type="molecule type" value="Genomic_DNA"/>
</dbReference>
<proteinExistence type="predicted"/>
<gene>
    <name evidence="2" type="ORF">JMJ77_001599</name>
</gene>
<protein>
    <submittedName>
        <fullName evidence="2">Uncharacterized protein</fullName>
    </submittedName>
</protein>
<comment type="caution">
    <text evidence="2">The sequence shown here is derived from an EMBL/GenBank/DDBJ whole genome shotgun (WGS) entry which is preliminary data.</text>
</comment>
<dbReference type="Proteomes" id="UP000699042">
    <property type="component" value="Unassembled WGS sequence"/>
</dbReference>
<evidence type="ECO:0000313" key="3">
    <source>
        <dbReference type="Proteomes" id="UP000699042"/>
    </source>
</evidence>
<evidence type="ECO:0000313" key="2">
    <source>
        <dbReference type="EMBL" id="KAG7050969.1"/>
    </source>
</evidence>